<proteinExistence type="predicted"/>
<evidence type="ECO:0000313" key="2">
    <source>
        <dbReference type="Proteomes" id="UP000029558"/>
    </source>
</evidence>
<dbReference type="AlphaFoldDB" id="A0A1L6TI28"/>
<dbReference type="RefSeq" id="WP_036771289.1">
    <property type="nucleotide sequence ID" value="NZ_CP012511.1"/>
</dbReference>
<reference evidence="1 2" key="1">
    <citation type="journal article" date="2014" name="Genome Announc.">
        <title>Comparative Genome Analysis of Two Isolates of the Fish Pathogen Piscirickettsia salmonis from Different Hosts Reveals Major Differences in Virulence-Associated Secretion Systems.</title>
        <authorList>
            <person name="Bohle H."/>
            <person name="Henriquez P."/>
            <person name="Grothusen H."/>
            <person name="Navas E."/>
            <person name="Sandoval A."/>
            <person name="Bustamante F."/>
            <person name="Bustos P."/>
            <person name="Mancilla M."/>
        </authorList>
    </citation>
    <scope>NUCLEOTIDE SEQUENCE [LARGE SCALE GENOMIC DNA]</scope>
    <source>
        <strain evidence="2">B1-32597</strain>
    </source>
</reference>
<name>A0A1L6TI28_PISSA</name>
<geneLocation type="plasmid" evidence="1 2">
    <name>pPSB1-3</name>
</geneLocation>
<organism evidence="1 2">
    <name type="scientific">Piscirickettsia salmonis</name>
    <dbReference type="NCBI Taxonomy" id="1238"/>
    <lineage>
        <taxon>Bacteria</taxon>
        <taxon>Pseudomonadati</taxon>
        <taxon>Pseudomonadota</taxon>
        <taxon>Gammaproteobacteria</taxon>
        <taxon>Thiotrichales</taxon>
        <taxon>Piscirickettsiaceae</taxon>
        <taxon>Piscirickettsia</taxon>
    </lineage>
</organism>
<dbReference type="OrthoDB" id="9897586at2"/>
<dbReference type="Proteomes" id="UP000029558">
    <property type="component" value="Plasmid pPSB1-3"/>
</dbReference>
<evidence type="ECO:0000313" key="1">
    <source>
        <dbReference type="EMBL" id="ALB24654.1"/>
    </source>
</evidence>
<dbReference type="EMBL" id="CP012511">
    <property type="protein sequence ID" value="ALB24654.1"/>
    <property type="molecule type" value="Genomic_DNA"/>
</dbReference>
<sequence>MREELIALIEAADRDRDIHKSHELYTQVLGTELLETHLSLREIANVYYNRSLNHTRLYQHFISSERKESQPTRALTHMEEAIADMERAMLGYTSEVDIDACRNCLDEYQSKLTFAMNALENRAAVIPPLQSGLFQAQLQDQAGAASLPSTSRDPHH</sequence>
<keyword evidence="1" id="KW-0614">Plasmid</keyword>
<protein>
    <submittedName>
        <fullName evidence="1">Uncharacterized protein</fullName>
    </submittedName>
</protein>
<gene>
    <name evidence="1" type="ORF">KU39_3p192</name>
</gene>
<accession>A0A1L6TI28</accession>